<keyword evidence="6 12" id="KW-0812">Transmembrane</keyword>
<evidence type="ECO:0000313" key="15">
    <source>
        <dbReference type="EMBL" id="SUM85890.1"/>
    </source>
</evidence>
<comment type="subcellular location">
    <subcellularLocation>
        <location evidence="1">Cell membrane</location>
        <topology evidence="1">Multi-pass membrane protein</topology>
    </subcellularLocation>
</comment>
<evidence type="ECO:0000256" key="2">
    <source>
        <dbReference type="ARBA" id="ARBA00007935"/>
    </source>
</evidence>
<dbReference type="FunFam" id="1.10.3470.10:FF:000001">
    <property type="entry name" value="Vitamin B12 ABC transporter permease BtuC"/>
    <property type="match status" value="1"/>
</dbReference>
<keyword evidence="17" id="KW-1185">Reference proteome</keyword>
<accession>A0A7Z7VW30</accession>
<evidence type="ECO:0000256" key="11">
    <source>
        <dbReference type="ARBA" id="ARBA00031465"/>
    </source>
</evidence>
<evidence type="ECO:0000256" key="7">
    <source>
        <dbReference type="ARBA" id="ARBA00022989"/>
    </source>
</evidence>
<keyword evidence="4" id="KW-0813">Transport</keyword>
<evidence type="ECO:0000313" key="13">
    <source>
        <dbReference type="EMBL" id="CAD7358497.1"/>
    </source>
</evidence>
<dbReference type="GeneID" id="93788847"/>
<evidence type="ECO:0000256" key="9">
    <source>
        <dbReference type="ARBA" id="ARBA00025320"/>
    </source>
</evidence>
<dbReference type="GO" id="GO:0033214">
    <property type="term" value="P:siderophore-iron import into cell"/>
    <property type="evidence" value="ECO:0007669"/>
    <property type="project" value="TreeGrafter"/>
</dbReference>
<feature type="transmembrane region" description="Helical" evidence="12">
    <location>
        <begin position="58"/>
        <end position="78"/>
    </location>
</feature>
<reference evidence="13 16" key="3">
    <citation type="submission" date="2020-11" db="EMBL/GenBank/DDBJ databases">
        <authorList>
            <consortium name="Pathogen Informatics"/>
        </authorList>
    </citation>
    <scope>NUCLEOTIDE SEQUENCE [LARGE SCALE GENOMIC DNA]</scope>
    <source>
        <strain evidence="13 16">NCTC12218</strain>
    </source>
</reference>
<evidence type="ECO:0000313" key="17">
    <source>
        <dbReference type="Proteomes" id="UP000572988"/>
    </source>
</evidence>
<feature type="transmembrane region" description="Helical" evidence="12">
    <location>
        <begin position="275"/>
        <end position="297"/>
    </location>
</feature>
<evidence type="ECO:0000256" key="5">
    <source>
        <dbReference type="ARBA" id="ARBA00022475"/>
    </source>
</evidence>
<sequence>MSLKPPQHLLIAGLCLIVVTVLSLMLGNTLVSLSQLIQAFFHFDRNNDIHTLITGARASRTLIALLTGAALSVSGLLMQVLTRNPVASPGLFGVNAGAVFFIVFSITFIQVSSFEALIVIAFIGAMLVTFLVVALGMFRQTQFSPQRVILAGASIAMLFTAFTQGILIMSETNLQGFLFWLAGSVSLRNIWEIKWIIPFLIVLICIAYCMSSRINILMTSDEIATGLGQNIKATKWLLILLISSLAGLSVALAGSIAFIGLIVPNISKALLPPNYKYLIPHSAIVGACLMIISDIVARMIIRPLELPVGVVTAVIGASVLIYLMRKGIYRL</sequence>
<organism evidence="15">
    <name type="scientific">Staphylococcus schleiferi</name>
    <dbReference type="NCBI Taxonomy" id="1295"/>
    <lineage>
        <taxon>Bacteria</taxon>
        <taxon>Bacillati</taxon>
        <taxon>Bacillota</taxon>
        <taxon>Bacilli</taxon>
        <taxon>Bacillales</taxon>
        <taxon>Staphylococcaceae</taxon>
        <taxon>Staphylococcus</taxon>
    </lineage>
</organism>
<feature type="transmembrane region" description="Helical" evidence="12">
    <location>
        <begin position="116"/>
        <end position="136"/>
    </location>
</feature>
<dbReference type="Gene3D" id="1.10.3470.10">
    <property type="entry name" value="ABC transporter involved in vitamin B12 uptake, BtuC"/>
    <property type="match status" value="1"/>
</dbReference>
<evidence type="ECO:0000313" key="14">
    <source>
        <dbReference type="EMBL" id="NHA33081.1"/>
    </source>
</evidence>
<evidence type="ECO:0000256" key="12">
    <source>
        <dbReference type="SAM" id="Phobius"/>
    </source>
</evidence>
<keyword evidence="7 12" id="KW-1133">Transmembrane helix</keyword>
<feature type="transmembrane region" description="Helical" evidence="12">
    <location>
        <begin position="148"/>
        <end position="170"/>
    </location>
</feature>
<dbReference type="SUPFAM" id="SSF81345">
    <property type="entry name" value="ABC transporter involved in vitamin B12 uptake, BtuC"/>
    <property type="match status" value="1"/>
</dbReference>
<dbReference type="Proteomes" id="UP000572988">
    <property type="component" value="Unassembled WGS sequence"/>
</dbReference>
<evidence type="ECO:0000256" key="10">
    <source>
        <dbReference type="ARBA" id="ARBA00031149"/>
    </source>
</evidence>
<dbReference type="RefSeq" id="WP_016425797.1">
    <property type="nucleotide sequence ID" value="NZ_CABKRV010000002.1"/>
</dbReference>
<comment type="similarity">
    <text evidence="2">Belongs to the binding-protein-dependent transport system permease family. FecCD subfamily.</text>
</comment>
<feature type="transmembrane region" description="Helical" evidence="12">
    <location>
        <begin position="190"/>
        <end position="210"/>
    </location>
</feature>
<proteinExistence type="inferred from homology"/>
<comment type="function">
    <text evidence="9">Part of the binding-protein-dependent transport system for heme-iron. Responsible for the translocation of the substrate across the membrane.</text>
</comment>
<reference evidence="15" key="2">
    <citation type="submission" date="2018-06" db="EMBL/GenBank/DDBJ databases">
        <authorList>
            <consortium name="Pathogen Informatics"/>
            <person name="Doyle S."/>
        </authorList>
    </citation>
    <scope>NUCLEOTIDE SEQUENCE [LARGE SCALE GENOMIC DNA]</scope>
    <source>
        <strain evidence="15">NCTC12218</strain>
    </source>
</reference>
<dbReference type="AlphaFoldDB" id="A0A7Z7VW30"/>
<dbReference type="GO" id="GO:0005886">
    <property type="term" value="C:plasma membrane"/>
    <property type="evidence" value="ECO:0007669"/>
    <property type="project" value="UniProtKB-SubCell"/>
</dbReference>
<dbReference type="PANTHER" id="PTHR30472">
    <property type="entry name" value="FERRIC ENTEROBACTIN TRANSPORT SYSTEM PERMEASE PROTEIN"/>
    <property type="match status" value="1"/>
</dbReference>
<dbReference type="EMBL" id="POVK01000002">
    <property type="protein sequence ID" value="NHA33081.1"/>
    <property type="molecule type" value="Genomic_DNA"/>
</dbReference>
<dbReference type="Pfam" id="PF01032">
    <property type="entry name" value="FecCD"/>
    <property type="match status" value="1"/>
</dbReference>
<evidence type="ECO:0000256" key="6">
    <source>
        <dbReference type="ARBA" id="ARBA00022692"/>
    </source>
</evidence>
<reference evidence="14 17" key="1">
    <citation type="submission" date="2018-01" db="EMBL/GenBank/DDBJ databases">
        <title>Complete genome sequence of Staphylococcus Scheliferi isolated from human.</title>
        <authorList>
            <person name="Abouelkhair M.A."/>
            <person name="Bemis D.A."/>
            <person name="Kania S.A."/>
        </authorList>
    </citation>
    <scope>NUCLEOTIDE SEQUENCE [LARGE SCALE GENOMIC DNA]</scope>
    <source>
        <strain evidence="14 17">ATCC 43808</strain>
    </source>
</reference>
<protein>
    <recommendedName>
        <fullName evidence="3">Probable heme-iron transport system permease protein IsdF</fullName>
    </recommendedName>
    <alternativeName>
        <fullName evidence="11">Iron-regulated surface determinant protein F</fullName>
    </alternativeName>
    <alternativeName>
        <fullName evidence="10">Staphylococcal iron-regulated protein G</fullName>
    </alternativeName>
</protein>
<evidence type="ECO:0000256" key="4">
    <source>
        <dbReference type="ARBA" id="ARBA00022448"/>
    </source>
</evidence>
<dbReference type="GO" id="GO:0022857">
    <property type="term" value="F:transmembrane transporter activity"/>
    <property type="evidence" value="ECO:0007669"/>
    <property type="project" value="InterPro"/>
</dbReference>
<evidence type="ECO:0000256" key="3">
    <source>
        <dbReference type="ARBA" id="ARBA00018524"/>
    </source>
</evidence>
<feature type="transmembrane region" description="Helical" evidence="12">
    <location>
        <begin position="304"/>
        <end position="324"/>
    </location>
</feature>
<feature type="transmembrane region" description="Helical" evidence="12">
    <location>
        <begin position="236"/>
        <end position="263"/>
    </location>
</feature>
<dbReference type="EMBL" id="LR962863">
    <property type="protein sequence ID" value="CAD7358497.1"/>
    <property type="molecule type" value="Genomic_DNA"/>
</dbReference>
<keyword evidence="8 12" id="KW-0472">Membrane</keyword>
<dbReference type="CDD" id="cd06550">
    <property type="entry name" value="TM_ABC_iron-siderophores_like"/>
    <property type="match status" value="1"/>
</dbReference>
<dbReference type="InterPro" id="IPR037294">
    <property type="entry name" value="ABC_BtuC-like"/>
</dbReference>
<dbReference type="PANTHER" id="PTHR30472:SF58">
    <property type="entry name" value="IRON(3+)-HYDROXAMATE IMPORT SYSTEM PERMEASE PROTEIN FHUB"/>
    <property type="match status" value="1"/>
</dbReference>
<name>A0A7Z7VW30_STASC</name>
<evidence type="ECO:0000313" key="16">
    <source>
        <dbReference type="Proteomes" id="UP000264146"/>
    </source>
</evidence>
<dbReference type="Proteomes" id="UP000264146">
    <property type="component" value="Chromosome"/>
</dbReference>
<keyword evidence="5" id="KW-1003">Cell membrane</keyword>
<gene>
    <name evidence="15" type="primary">sirB_1</name>
    <name evidence="14" type="ORF">C1O36_00825</name>
    <name evidence="15" type="ORF">NCTC12218_00078</name>
</gene>
<feature type="transmembrane region" description="Helical" evidence="12">
    <location>
        <begin position="90"/>
        <end position="110"/>
    </location>
</feature>
<dbReference type="InterPro" id="IPR000522">
    <property type="entry name" value="ABC_transptr_permease_BtuC"/>
</dbReference>
<evidence type="ECO:0000256" key="1">
    <source>
        <dbReference type="ARBA" id="ARBA00004651"/>
    </source>
</evidence>
<dbReference type="EMBL" id="UHEF01000001">
    <property type="protein sequence ID" value="SUM85890.1"/>
    <property type="molecule type" value="Genomic_DNA"/>
</dbReference>
<evidence type="ECO:0000256" key="8">
    <source>
        <dbReference type="ARBA" id="ARBA00023136"/>
    </source>
</evidence>